<evidence type="ECO:0000256" key="1">
    <source>
        <dbReference type="SAM" id="Phobius"/>
    </source>
</evidence>
<accession>A0AAV6Z866</accession>
<keyword evidence="1" id="KW-0472">Membrane</keyword>
<evidence type="ECO:0000313" key="2">
    <source>
        <dbReference type="EMBL" id="KAG8543557.1"/>
    </source>
</evidence>
<dbReference type="EMBL" id="WNYA01003211">
    <property type="protein sequence ID" value="KAG8543557.1"/>
    <property type="molecule type" value="Genomic_DNA"/>
</dbReference>
<dbReference type="AlphaFoldDB" id="A0AAV6Z866"/>
<sequence>MGTRLGRQLWDMGADSLQYIFLTTASPAPETTPQTLILFLWIVICNTFFLFPQYLGEWSAVAGCHGAPCTPSLHSLLLK</sequence>
<name>A0AAV6Z866_ENGPU</name>
<keyword evidence="1" id="KW-1133">Transmembrane helix</keyword>
<gene>
    <name evidence="2" type="ORF">GDO81_024333</name>
</gene>
<feature type="transmembrane region" description="Helical" evidence="1">
    <location>
        <begin position="36"/>
        <end position="55"/>
    </location>
</feature>
<comment type="caution">
    <text evidence="2">The sequence shown here is derived from an EMBL/GenBank/DDBJ whole genome shotgun (WGS) entry which is preliminary data.</text>
</comment>
<keyword evidence="3" id="KW-1185">Reference proteome</keyword>
<dbReference type="Proteomes" id="UP000824782">
    <property type="component" value="Unassembled WGS sequence"/>
</dbReference>
<proteinExistence type="predicted"/>
<keyword evidence="1" id="KW-0812">Transmembrane</keyword>
<protein>
    <submittedName>
        <fullName evidence="2">Uncharacterized protein</fullName>
    </submittedName>
</protein>
<reference evidence="2" key="1">
    <citation type="thesis" date="2020" institute="ProQuest LLC" country="789 East Eisenhower Parkway, Ann Arbor, MI, USA">
        <title>Comparative Genomics and Chromosome Evolution.</title>
        <authorList>
            <person name="Mudd A.B."/>
        </authorList>
    </citation>
    <scope>NUCLEOTIDE SEQUENCE</scope>
    <source>
        <strain evidence="2">237g6f4</strain>
        <tissue evidence="2">Blood</tissue>
    </source>
</reference>
<evidence type="ECO:0000313" key="3">
    <source>
        <dbReference type="Proteomes" id="UP000824782"/>
    </source>
</evidence>
<organism evidence="2 3">
    <name type="scientific">Engystomops pustulosus</name>
    <name type="common">Tungara frog</name>
    <name type="synonym">Physalaemus pustulosus</name>
    <dbReference type="NCBI Taxonomy" id="76066"/>
    <lineage>
        <taxon>Eukaryota</taxon>
        <taxon>Metazoa</taxon>
        <taxon>Chordata</taxon>
        <taxon>Craniata</taxon>
        <taxon>Vertebrata</taxon>
        <taxon>Euteleostomi</taxon>
        <taxon>Amphibia</taxon>
        <taxon>Batrachia</taxon>
        <taxon>Anura</taxon>
        <taxon>Neobatrachia</taxon>
        <taxon>Hyloidea</taxon>
        <taxon>Leptodactylidae</taxon>
        <taxon>Leiuperinae</taxon>
        <taxon>Engystomops</taxon>
    </lineage>
</organism>